<name>A0A1F6C7U1_HANXR</name>
<dbReference type="EMBL" id="MFKF01000382">
    <property type="protein sequence ID" value="OGG45226.1"/>
    <property type="molecule type" value="Genomic_DNA"/>
</dbReference>
<gene>
    <name evidence="1" type="ORF">A3F84_11050</name>
</gene>
<dbReference type="AlphaFoldDB" id="A0A1F6C7U1"/>
<dbReference type="InterPro" id="IPR036583">
    <property type="entry name" value="23S_rRNA_IVS_sf"/>
</dbReference>
<dbReference type="InterPro" id="IPR012657">
    <property type="entry name" value="23S_rRNA-intervening_sequence"/>
</dbReference>
<dbReference type="Proteomes" id="UP000178606">
    <property type="component" value="Unassembled WGS sequence"/>
</dbReference>
<accession>A0A1F6C7U1</accession>
<organism evidence="1 2">
    <name type="scientific">Handelsmanbacteria sp. (strain RIFCSPLOWO2_12_FULL_64_10)</name>
    <dbReference type="NCBI Taxonomy" id="1817868"/>
    <lineage>
        <taxon>Bacteria</taxon>
        <taxon>Candidatus Handelsmaniibacteriota</taxon>
    </lineage>
</organism>
<dbReference type="Gene3D" id="1.20.1440.60">
    <property type="entry name" value="23S rRNA-intervening sequence"/>
    <property type="match status" value="1"/>
</dbReference>
<comment type="caution">
    <text evidence="1">The sequence shown here is derived from an EMBL/GenBank/DDBJ whole genome shotgun (WGS) entry which is preliminary data.</text>
</comment>
<sequence>MNDLKDRTKKFALDVIRLCAGLPQKQEFWIIGRQLIRSASSVGANYRSVCRAKSTADFIAKLSIVEEEADESMYWMELLEELGMKQHKELRRLKGEADQLVSIIVASKKTARRKGDV</sequence>
<reference evidence="1 2" key="1">
    <citation type="journal article" date="2016" name="Nat. Commun.">
        <title>Thousands of microbial genomes shed light on interconnected biogeochemical processes in an aquifer system.</title>
        <authorList>
            <person name="Anantharaman K."/>
            <person name="Brown C.T."/>
            <person name="Hug L.A."/>
            <person name="Sharon I."/>
            <person name="Castelle C.J."/>
            <person name="Probst A.J."/>
            <person name="Thomas B.C."/>
            <person name="Singh A."/>
            <person name="Wilkins M.J."/>
            <person name="Karaoz U."/>
            <person name="Brodie E.L."/>
            <person name="Williams K.H."/>
            <person name="Hubbard S.S."/>
            <person name="Banfield J.F."/>
        </authorList>
    </citation>
    <scope>NUCLEOTIDE SEQUENCE [LARGE SCALE GENOMIC DNA]</scope>
    <source>
        <strain evidence="2">RIFCSPLOWO2_12_FULL_64_10</strain>
    </source>
</reference>
<dbReference type="SUPFAM" id="SSF158446">
    <property type="entry name" value="IVS-encoded protein-like"/>
    <property type="match status" value="1"/>
</dbReference>
<evidence type="ECO:0000313" key="1">
    <source>
        <dbReference type="EMBL" id="OGG45226.1"/>
    </source>
</evidence>
<dbReference type="PIRSF" id="PIRSF035652">
    <property type="entry name" value="CHP02436"/>
    <property type="match status" value="1"/>
</dbReference>
<dbReference type="PANTHER" id="PTHR38471:SF2">
    <property type="entry name" value="FOUR HELIX BUNDLE PROTEIN"/>
    <property type="match status" value="1"/>
</dbReference>
<dbReference type="PANTHER" id="PTHR38471">
    <property type="entry name" value="FOUR HELIX BUNDLE PROTEIN"/>
    <property type="match status" value="1"/>
</dbReference>
<proteinExistence type="predicted"/>
<dbReference type="NCBIfam" id="TIGR02436">
    <property type="entry name" value="four helix bundle protein"/>
    <property type="match status" value="1"/>
</dbReference>
<dbReference type="Pfam" id="PF05635">
    <property type="entry name" value="23S_rRNA_IVP"/>
    <property type="match status" value="1"/>
</dbReference>
<evidence type="ECO:0000313" key="2">
    <source>
        <dbReference type="Proteomes" id="UP000178606"/>
    </source>
</evidence>
<protein>
    <submittedName>
        <fullName evidence="1">Four helix bundle protein</fullName>
    </submittedName>
</protein>